<dbReference type="STRING" id="392500.Swoo_2505"/>
<evidence type="ECO:0000256" key="4">
    <source>
        <dbReference type="RuleBase" id="RU003322"/>
    </source>
</evidence>
<dbReference type="Gene3D" id="3.90.640.10">
    <property type="entry name" value="Actin, Chain A, domain 4"/>
    <property type="match status" value="1"/>
</dbReference>
<dbReference type="GO" id="GO:0032440">
    <property type="term" value="F:2-alkenal reductase [NAD(P)H] activity"/>
    <property type="evidence" value="ECO:0007669"/>
    <property type="project" value="UniProtKB-EC"/>
</dbReference>
<dbReference type="HOGENOM" id="CLU_005965_2_4_6"/>
<evidence type="ECO:0000256" key="3">
    <source>
        <dbReference type="ARBA" id="ARBA00022840"/>
    </source>
</evidence>
<evidence type="ECO:0000313" key="6">
    <source>
        <dbReference type="Proteomes" id="UP000002168"/>
    </source>
</evidence>
<dbReference type="Gene3D" id="3.30.420.40">
    <property type="match status" value="3"/>
</dbReference>
<dbReference type="FunFam" id="3.30.420.40:FF:000144">
    <property type="entry name" value="Molecular chaperone HscC"/>
    <property type="match status" value="1"/>
</dbReference>
<dbReference type="KEGG" id="swd:Swoo_2505"/>
<evidence type="ECO:0000313" key="5">
    <source>
        <dbReference type="EMBL" id="ACA86782.1"/>
    </source>
</evidence>
<dbReference type="SUPFAM" id="SSF100920">
    <property type="entry name" value="Heat shock protein 70kD (HSP70), peptide-binding domain"/>
    <property type="match status" value="1"/>
</dbReference>
<dbReference type="PRINTS" id="PR00301">
    <property type="entry name" value="HEATSHOCK70"/>
</dbReference>
<dbReference type="AlphaFoldDB" id="B1KGR3"/>
<keyword evidence="3 4" id="KW-0067">ATP-binding</keyword>
<dbReference type="Gene3D" id="2.60.34.10">
    <property type="entry name" value="Substrate Binding Domain Of DNAk, Chain A, domain 1"/>
    <property type="match status" value="1"/>
</dbReference>
<dbReference type="PROSITE" id="PS00329">
    <property type="entry name" value="HSP70_2"/>
    <property type="match status" value="1"/>
</dbReference>
<keyword evidence="5" id="KW-0560">Oxidoreductase</keyword>
<dbReference type="Proteomes" id="UP000002168">
    <property type="component" value="Chromosome"/>
</dbReference>
<keyword evidence="2 4" id="KW-0547">Nucleotide-binding</keyword>
<reference evidence="5 6" key="1">
    <citation type="submission" date="2008-02" db="EMBL/GenBank/DDBJ databases">
        <title>Complete sequence of Shewanella woodyi ATCC 51908.</title>
        <authorList>
            <consortium name="US DOE Joint Genome Institute"/>
            <person name="Copeland A."/>
            <person name="Lucas S."/>
            <person name="Lapidus A."/>
            <person name="Glavina del Rio T."/>
            <person name="Dalin E."/>
            <person name="Tice H."/>
            <person name="Bruce D."/>
            <person name="Goodwin L."/>
            <person name="Pitluck S."/>
            <person name="Sims D."/>
            <person name="Brettin T."/>
            <person name="Detter J.C."/>
            <person name="Han C."/>
            <person name="Kuske C.R."/>
            <person name="Schmutz J."/>
            <person name="Larimer F."/>
            <person name="Land M."/>
            <person name="Hauser L."/>
            <person name="Kyrpides N."/>
            <person name="Lykidis A."/>
            <person name="Zhao J.-S."/>
            <person name="Richardson P."/>
        </authorList>
    </citation>
    <scope>NUCLEOTIDE SEQUENCE [LARGE SCALE GENOMIC DNA]</scope>
    <source>
        <strain evidence="6">ATCC 51908 / MS32</strain>
    </source>
</reference>
<evidence type="ECO:0000256" key="1">
    <source>
        <dbReference type="ARBA" id="ARBA00007381"/>
    </source>
</evidence>
<dbReference type="InterPro" id="IPR043129">
    <property type="entry name" value="ATPase_NBD"/>
</dbReference>
<evidence type="ECO:0000256" key="2">
    <source>
        <dbReference type="ARBA" id="ARBA00022741"/>
    </source>
</evidence>
<dbReference type="EMBL" id="CP000961">
    <property type="protein sequence ID" value="ACA86782.1"/>
    <property type="molecule type" value="Genomic_DNA"/>
</dbReference>
<comment type="similarity">
    <text evidence="1 4">Belongs to the heat shock protein 70 family.</text>
</comment>
<dbReference type="InterPro" id="IPR018181">
    <property type="entry name" value="Heat_shock_70_CS"/>
</dbReference>
<dbReference type="Pfam" id="PF00012">
    <property type="entry name" value="HSP70"/>
    <property type="match status" value="1"/>
</dbReference>
<organism evidence="5 6">
    <name type="scientific">Shewanella woodyi (strain ATCC 51908 / MS32)</name>
    <dbReference type="NCBI Taxonomy" id="392500"/>
    <lineage>
        <taxon>Bacteria</taxon>
        <taxon>Pseudomonadati</taxon>
        <taxon>Pseudomonadota</taxon>
        <taxon>Gammaproteobacteria</taxon>
        <taxon>Alteromonadales</taxon>
        <taxon>Shewanellaceae</taxon>
        <taxon>Shewanella</taxon>
    </lineage>
</organism>
<name>B1KGR3_SHEWM</name>
<gene>
    <name evidence="5" type="ordered locus">Swoo_2505</name>
</gene>
<dbReference type="PROSITE" id="PS01036">
    <property type="entry name" value="HSP70_3"/>
    <property type="match status" value="1"/>
</dbReference>
<dbReference type="InterPro" id="IPR013126">
    <property type="entry name" value="Hsp_70_fam"/>
</dbReference>
<protein>
    <submittedName>
        <fullName evidence="5">2-alkenal reductase</fullName>
        <ecNumber evidence="5">1.3.1.74</ecNumber>
    </submittedName>
</protein>
<dbReference type="GO" id="GO:0005524">
    <property type="term" value="F:ATP binding"/>
    <property type="evidence" value="ECO:0007669"/>
    <property type="project" value="UniProtKB-KW"/>
</dbReference>
<sequence length="565" mass="63198">MSLIIGIDLGSTNSLVSYWDGEKAVIIPNAFGDNLTPSVVGLDDNNQVLVGAVAKERLITHPHKTAAIFKRYMGSDKIYDFGSETLFRPEVLSSFVLRELKTDAEVFLGQPIAEAVISVPAYFSDQQRRATQVAGELAGLKVERLINEPTAAALSYGLHRQDEECSFLIFDLGGGTFDVSVLSLIAGIMEVNATAGHNALGGEDFVDLMLESFIQTHQLDVLALKERSKLRWKIEQLKRALTNNNQASFEIELNHRELSWCLNRDEFEQLSAPLINCIRQPIERALNDAAMSPSDLKEIILVGGATRMPMVRSLVAKMFGRLPTSHHNPDEVVALGAAVQAGLKARDATLSDVVLTDVCPYSLGVETVRTTRDQQYEAGFYTPIIERNTVIPVSREEVFSTCFDNQPSMCLCIYQGESRLVRDNIKLGELIIDLEPAPTGEQLVTVRYTYDINGILAVDTCVQSTGKRENLVIKNDDCHLSDTEVRARLLELETLKIHPRDKLDNRMLIARGERLFEQSLGETRELISERLLQFERLVNEQNPKEIKRALVRINDEFSQIELKRI</sequence>
<dbReference type="PANTHER" id="PTHR19375">
    <property type="entry name" value="HEAT SHOCK PROTEIN 70KDA"/>
    <property type="match status" value="1"/>
</dbReference>
<accession>B1KGR3</accession>
<dbReference type="SUPFAM" id="SSF53067">
    <property type="entry name" value="Actin-like ATPase domain"/>
    <property type="match status" value="2"/>
</dbReference>
<keyword evidence="6" id="KW-1185">Reference proteome</keyword>
<dbReference type="eggNOG" id="COG0443">
    <property type="taxonomic scope" value="Bacteria"/>
</dbReference>
<dbReference type="EC" id="1.3.1.74" evidence="5"/>
<dbReference type="InterPro" id="IPR029047">
    <property type="entry name" value="HSP70_peptide-bd_sf"/>
</dbReference>
<proteinExistence type="inferred from homology"/>
<dbReference type="RefSeq" id="WP_012325123.1">
    <property type="nucleotide sequence ID" value="NC_010506.1"/>
</dbReference>
<dbReference type="GO" id="GO:0140662">
    <property type="term" value="F:ATP-dependent protein folding chaperone"/>
    <property type="evidence" value="ECO:0007669"/>
    <property type="project" value="InterPro"/>
</dbReference>